<feature type="compositionally biased region" description="Polar residues" evidence="1">
    <location>
        <begin position="283"/>
        <end position="293"/>
    </location>
</feature>
<evidence type="ECO:0000313" key="3">
    <source>
        <dbReference type="Proteomes" id="UP000774617"/>
    </source>
</evidence>
<sequence>MAPLRRYLRITKHSALEVRIYLDNPAHAETWLLRRNDPALPRIIEAVRPLVLPKLWEEKERAERKGRGKKGVKDVVAGGMQCQPSSLRGLETLEHDFEVSIFLTDNSTPHSLLTKQKDFSDKPRMKSNSGKLTGWLVGGSTSDKPVDVDAGDQDAPIAIREEDEEDAPVALSDIPEARAETSRPSKRRRGEGSADDLFVNEASSEAEDAFEDAPVKRNRKRGRAQDRATEGAADEPDDKKKMALNTSYDGFSIYGRILCLVVKRKGPIARPGGSSGSAVAHGTASSQQMMEDWVSTQAAGNLGVDDEDDG</sequence>
<protein>
    <submittedName>
        <fullName evidence="2">Uncharacterized protein</fullName>
    </submittedName>
</protein>
<dbReference type="EMBL" id="JAGTJR010000015">
    <property type="protein sequence ID" value="KAH7048417.1"/>
    <property type="molecule type" value="Genomic_DNA"/>
</dbReference>
<comment type="caution">
    <text evidence="2">The sequence shown here is derived from an EMBL/GenBank/DDBJ whole genome shotgun (WGS) entry which is preliminary data.</text>
</comment>
<feature type="region of interest" description="Disordered" evidence="1">
    <location>
        <begin position="268"/>
        <end position="293"/>
    </location>
</feature>
<keyword evidence="3" id="KW-1185">Reference proteome</keyword>
<gene>
    <name evidence="2" type="ORF">B0J12DRAFT_575033</name>
</gene>
<feature type="region of interest" description="Disordered" evidence="1">
    <location>
        <begin position="114"/>
        <end position="242"/>
    </location>
</feature>
<proteinExistence type="predicted"/>
<name>A0ABQ8G8Y9_9PEZI</name>
<reference evidence="2 3" key="1">
    <citation type="journal article" date="2021" name="Nat. Commun.">
        <title>Genetic determinants of endophytism in the Arabidopsis root mycobiome.</title>
        <authorList>
            <person name="Mesny F."/>
            <person name="Miyauchi S."/>
            <person name="Thiergart T."/>
            <person name="Pickel B."/>
            <person name="Atanasova L."/>
            <person name="Karlsson M."/>
            <person name="Huettel B."/>
            <person name="Barry K.W."/>
            <person name="Haridas S."/>
            <person name="Chen C."/>
            <person name="Bauer D."/>
            <person name="Andreopoulos W."/>
            <person name="Pangilinan J."/>
            <person name="LaButti K."/>
            <person name="Riley R."/>
            <person name="Lipzen A."/>
            <person name="Clum A."/>
            <person name="Drula E."/>
            <person name="Henrissat B."/>
            <person name="Kohler A."/>
            <person name="Grigoriev I.V."/>
            <person name="Martin F.M."/>
            <person name="Hacquard S."/>
        </authorList>
    </citation>
    <scope>NUCLEOTIDE SEQUENCE [LARGE SCALE GENOMIC DNA]</scope>
    <source>
        <strain evidence="2 3">MPI-SDFR-AT-0080</strain>
    </source>
</reference>
<dbReference type="PANTHER" id="PTHR40635">
    <property type="match status" value="1"/>
</dbReference>
<dbReference type="PANTHER" id="PTHR40635:SF1">
    <property type="match status" value="1"/>
</dbReference>
<evidence type="ECO:0000256" key="1">
    <source>
        <dbReference type="SAM" id="MobiDB-lite"/>
    </source>
</evidence>
<organism evidence="2 3">
    <name type="scientific">Macrophomina phaseolina</name>
    <dbReference type="NCBI Taxonomy" id="35725"/>
    <lineage>
        <taxon>Eukaryota</taxon>
        <taxon>Fungi</taxon>
        <taxon>Dikarya</taxon>
        <taxon>Ascomycota</taxon>
        <taxon>Pezizomycotina</taxon>
        <taxon>Dothideomycetes</taxon>
        <taxon>Dothideomycetes incertae sedis</taxon>
        <taxon>Botryosphaeriales</taxon>
        <taxon>Botryosphaeriaceae</taxon>
        <taxon>Macrophomina</taxon>
    </lineage>
</organism>
<evidence type="ECO:0000313" key="2">
    <source>
        <dbReference type="EMBL" id="KAH7048417.1"/>
    </source>
</evidence>
<dbReference type="Proteomes" id="UP000774617">
    <property type="component" value="Unassembled WGS sequence"/>
</dbReference>
<accession>A0ABQ8G8Y9</accession>
<feature type="compositionally biased region" description="Basic and acidic residues" evidence="1">
    <location>
        <begin position="115"/>
        <end position="124"/>
    </location>
</feature>